<dbReference type="CDD" id="cd05233">
    <property type="entry name" value="SDR_c"/>
    <property type="match status" value="1"/>
</dbReference>
<dbReference type="PANTHER" id="PTHR43639:SF1">
    <property type="entry name" value="SHORT-CHAIN DEHYDROGENASE_REDUCTASE FAMILY PROTEIN"/>
    <property type="match status" value="1"/>
</dbReference>
<evidence type="ECO:0000313" key="3">
    <source>
        <dbReference type="EMBL" id="SQF92148.1"/>
    </source>
</evidence>
<name>A0A1T2ZA33_PSEFL</name>
<protein>
    <submittedName>
        <fullName evidence="3">Putative short-chain dehydrogenase/reductase</fullName>
        <ecNumber evidence="3">1.1.1.53</ecNumber>
    </submittedName>
</protein>
<dbReference type="FunFam" id="3.40.50.720:FF:000084">
    <property type="entry name" value="Short-chain dehydrogenase reductase"/>
    <property type="match status" value="1"/>
</dbReference>
<dbReference type="AlphaFoldDB" id="A0A1T2ZA33"/>
<gene>
    <name evidence="3" type="primary">fabG3</name>
    <name evidence="3" type="ORF">NCTC10038_03578</name>
</gene>
<dbReference type="Gene3D" id="3.40.50.720">
    <property type="entry name" value="NAD(P)-binding Rossmann-like Domain"/>
    <property type="match status" value="1"/>
</dbReference>
<dbReference type="InterPro" id="IPR002347">
    <property type="entry name" value="SDR_fam"/>
</dbReference>
<reference evidence="3 4" key="1">
    <citation type="submission" date="2018-06" db="EMBL/GenBank/DDBJ databases">
        <authorList>
            <consortium name="Pathogen Informatics"/>
            <person name="Doyle S."/>
        </authorList>
    </citation>
    <scope>NUCLEOTIDE SEQUENCE [LARGE SCALE GENOMIC DNA]</scope>
    <source>
        <strain evidence="3 4">NCTC10038</strain>
    </source>
</reference>
<dbReference type="PRINTS" id="PR00080">
    <property type="entry name" value="SDRFAMILY"/>
</dbReference>
<dbReference type="PROSITE" id="PS00061">
    <property type="entry name" value="ADH_SHORT"/>
    <property type="match status" value="1"/>
</dbReference>
<comment type="similarity">
    <text evidence="1">Belongs to the short-chain dehydrogenases/reductases (SDR) family.</text>
</comment>
<dbReference type="Pfam" id="PF13561">
    <property type="entry name" value="adh_short_C2"/>
    <property type="match status" value="1"/>
</dbReference>
<evidence type="ECO:0000313" key="4">
    <source>
        <dbReference type="Proteomes" id="UP000248640"/>
    </source>
</evidence>
<keyword evidence="2 3" id="KW-0560">Oxidoreductase</keyword>
<evidence type="ECO:0000256" key="1">
    <source>
        <dbReference type="ARBA" id="ARBA00006484"/>
    </source>
</evidence>
<dbReference type="EC" id="1.1.1.53" evidence="3"/>
<organism evidence="3 4">
    <name type="scientific">Pseudomonas fluorescens</name>
    <dbReference type="NCBI Taxonomy" id="294"/>
    <lineage>
        <taxon>Bacteria</taxon>
        <taxon>Pseudomonadati</taxon>
        <taxon>Pseudomonadota</taxon>
        <taxon>Gammaproteobacteria</taxon>
        <taxon>Pseudomonadales</taxon>
        <taxon>Pseudomonadaceae</taxon>
        <taxon>Pseudomonas</taxon>
    </lineage>
</organism>
<dbReference type="InterPro" id="IPR036291">
    <property type="entry name" value="NAD(P)-bd_dom_sf"/>
</dbReference>
<sequence>MNIAQAVYPDLKGKTVLVSGGASGIGEFMVRAFAAQGARVGFVDRAQSQGERLAAFLSAQGHTVQFLHCDITDDIAFQAAIERFEHSLGPITVLVNNAANDVRHTLEEVDSAMFDRLIAVNLKHAFFAAKAVAPMMKRAGGGAIINLGSVGWMMASAGYPVYAASKAAAHGMTRALARELGPERIRVNTLVPGWVMTEKQLAMWVDDAARELISRSQCLPGSVLPEHIANMALFLASEVSAMCSAQNFIVDGGWV</sequence>
<evidence type="ECO:0000256" key="2">
    <source>
        <dbReference type="ARBA" id="ARBA00023002"/>
    </source>
</evidence>
<dbReference type="GO" id="GO:0047044">
    <property type="term" value="F:androstan-3-alpha,17-beta-diol dehydrogenase (NAD+) activity"/>
    <property type="evidence" value="ECO:0007669"/>
    <property type="project" value="UniProtKB-EC"/>
</dbReference>
<dbReference type="RefSeq" id="WP_053256666.1">
    <property type="nucleotide sequence ID" value="NZ_CBCRXZ010000011.1"/>
</dbReference>
<dbReference type="PRINTS" id="PR00081">
    <property type="entry name" value="GDHRDH"/>
</dbReference>
<dbReference type="InterPro" id="IPR020904">
    <property type="entry name" value="Sc_DH/Rdtase_CS"/>
</dbReference>
<dbReference type="Proteomes" id="UP000248640">
    <property type="component" value="Chromosome 1"/>
</dbReference>
<dbReference type="EMBL" id="LS483372">
    <property type="protein sequence ID" value="SQF92148.1"/>
    <property type="molecule type" value="Genomic_DNA"/>
</dbReference>
<proteinExistence type="inferred from homology"/>
<accession>A0A1T2ZA33</accession>
<dbReference type="SUPFAM" id="SSF51735">
    <property type="entry name" value="NAD(P)-binding Rossmann-fold domains"/>
    <property type="match status" value="1"/>
</dbReference>
<dbReference type="GeneID" id="61639451"/>
<dbReference type="PANTHER" id="PTHR43639">
    <property type="entry name" value="OXIDOREDUCTASE, SHORT-CHAIN DEHYDROGENASE/REDUCTASE FAMILY (AFU_ORTHOLOGUE AFUA_5G02870)"/>
    <property type="match status" value="1"/>
</dbReference>